<gene>
    <name evidence="1" type="ORF">WAK64_12790</name>
</gene>
<accession>A0ABU8HFK4</accession>
<reference evidence="1 2" key="1">
    <citation type="journal article" date="2018" name="J. Microbiol.">
        <title>Bacillus spongiae sp. nov., isolated from sponge of Jeju Island.</title>
        <authorList>
            <person name="Lee G.E."/>
            <person name="Im W.T."/>
            <person name="Park J.S."/>
        </authorList>
    </citation>
    <scope>NUCLEOTIDE SEQUENCE [LARGE SCALE GENOMIC DNA]</scope>
    <source>
        <strain evidence="1 2">135PIL107-10</strain>
    </source>
</reference>
<organism evidence="1 2">
    <name type="scientific">Bacillus spongiae</name>
    <dbReference type="NCBI Taxonomy" id="2683610"/>
    <lineage>
        <taxon>Bacteria</taxon>
        <taxon>Bacillati</taxon>
        <taxon>Bacillota</taxon>
        <taxon>Bacilli</taxon>
        <taxon>Bacillales</taxon>
        <taxon>Bacillaceae</taxon>
        <taxon>Bacillus</taxon>
    </lineage>
</organism>
<dbReference type="Proteomes" id="UP001312865">
    <property type="component" value="Unassembled WGS sequence"/>
</dbReference>
<proteinExistence type="predicted"/>
<keyword evidence="2" id="KW-1185">Reference proteome</keyword>
<evidence type="ECO:0000313" key="2">
    <source>
        <dbReference type="Proteomes" id="UP001312865"/>
    </source>
</evidence>
<name>A0ABU8HFK4_9BACI</name>
<comment type="caution">
    <text evidence="1">The sequence shown here is derived from an EMBL/GenBank/DDBJ whole genome shotgun (WGS) entry which is preliminary data.</text>
</comment>
<evidence type="ECO:0000313" key="1">
    <source>
        <dbReference type="EMBL" id="MEI5907932.1"/>
    </source>
</evidence>
<dbReference type="EMBL" id="JBBAXC010000010">
    <property type="protein sequence ID" value="MEI5907932.1"/>
    <property type="molecule type" value="Genomic_DNA"/>
</dbReference>
<sequence length="61" mass="7050">MKWPKPKFIDSPYYVSAPGGGWGYLKPGAPAEIQKEFKEYTEYDEHEGIEEVKKLTEDDII</sequence>
<protein>
    <submittedName>
        <fullName evidence="1">Uncharacterized protein</fullName>
    </submittedName>
</protein>
<dbReference type="RefSeq" id="WP_336587534.1">
    <property type="nucleotide sequence ID" value="NZ_JBBAXC010000010.1"/>
</dbReference>